<name>A0AA89AM90_9ASTE</name>
<sequence length="1066" mass="119656">MTDAVATASIPATVISPAVIIAPPSTNTVLPPLQTANVSAPTTTLPVMSGQADLMAVLRAMQQTIERLQAAVDNQPPSEQHVTGTRRQPVKQRLNFHEEAGTSKTPERIQVEDGQSDDERRNPRSRRQESSYEAHSTRRDSYEHRAERYTSAPVIIGRPFTEVDHFPTPQNFKMPPCESYDGTGDPMEHLARFTSGMNLHLVPDQIMCRAFPVTLKGAAHVWFQHLASRSISCWAQLAKSFRNNFLTSRIQRKNSSALFRIVQGPKESLKSYYARFNTEKLLIDNLDSGVTFAAMARGVRPGTPLRFSLNKRPPEHMVDLLDRVEKYLRAEEDSITTTQDEGTSGQKRRDRLEGKIPEEPKRSRTTLSKHFTPLTTSREHILNQIKGQDILKWPKLMRMPADRRDAQLYCQFHKDHGHMTEECKVLRREIENLIARGHLKQFVKTERQGGKRGGGQRRHHDSAPKEPPVINTISEGLSAGGTSRSAQKAYARQGPAKRPKVPATISFDDTDLEEVLTPHDDALVISLQIDAYVIKRILVDTGSSADILFEEAFSQMKISRERIRPVSSPLYGFTGASAPVEGVIPLTVVAGSYPLQATQSIDFLVVKIKSAYNGILGRAGLNKLQAIASTFHLCMKFPTPNGIGVAKGDQAIARKCYMASCKAEEALAIEDQRDEHTFRRAEPNIKNFEWTAECQTSFEALKEYLTAPPLLSKPLAGEELFLYLAIAESAVSAVLVRNQNSKQLPIYYVSKVLQGVELRYPDTEKLAFALLIAERKLRPYFQSHSITVLTDKPLRRILHKPDVSGRLVPWSIELGEFDIHYKPRPSIKGQALADFIVECTLPIEDEEQLPQQEGPFTWTLHLDGSSNANGSGAGLILHGPENLTEVTNRTLLQGLKKKLDGAKGLWVDELHKILWAYRTTTRNPTGETPFNLAFGTEALIPVEIGIPSLRLLTYDPNMNDEALRCNLDLLDEQRDQAKLRLVAYQQCVARYHDRRIRPLTFRIGDLVLRRVEASTPRDAIGKLSPNWEGPYRVTKYGGPGSYHLEHLDGKSIPRTWNATNLRRYYA</sequence>
<feature type="compositionally biased region" description="Basic and acidic residues" evidence="1">
    <location>
        <begin position="350"/>
        <end position="362"/>
    </location>
</feature>
<feature type="region of interest" description="Disordered" evidence="1">
    <location>
        <begin position="71"/>
        <end position="146"/>
    </location>
</feature>
<dbReference type="CDD" id="cd00303">
    <property type="entry name" value="retropepsin_like"/>
    <property type="match status" value="1"/>
</dbReference>
<feature type="domain" description="Reverse transcriptase/retrotransposon-derived protein RNase H-like" evidence="3">
    <location>
        <begin position="690"/>
        <end position="788"/>
    </location>
</feature>
<comment type="caution">
    <text evidence="4">The sequence shown here is derived from an EMBL/GenBank/DDBJ whole genome shotgun (WGS) entry which is preliminary data.</text>
</comment>
<feature type="compositionally biased region" description="Polar residues" evidence="1">
    <location>
        <begin position="335"/>
        <end position="345"/>
    </location>
</feature>
<feature type="compositionally biased region" description="Polar residues" evidence="1">
    <location>
        <begin position="471"/>
        <end position="486"/>
    </location>
</feature>
<dbReference type="AlphaFoldDB" id="A0AA89AM90"/>
<dbReference type="Pfam" id="PF17919">
    <property type="entry name" value="RT_RNaseH_2"/>
    <property type="match status" value="1"/>
</dbReference>
<dbReference type="EMBL" id="JAVXUP010002073">
    <property type="protein sequence ID" value="KAK3005866.1"/>
    <property type="molecule type" value="Genomic_DNA"/>
</dbReference>
<dbReference type="Pfam" id="PF03732">
    <property type="entry name" value="Retrotrans_gag"/>
    <property type="match status" value="1"/>
</dbReference>
<evidence type="ECO:0008006" key="6">
    <source>
        <dbReference type="Google" id="ProtNLM"/>
    </source>
</evidence>
<dbReference type="Gene3D" id="3.30.70.270">
    <property type="match status" value="1"/>
</dbReference>
<feature type="domain" description="Retrotransposon gag" evidence="2">
    <location>
        <begin position="210"/>
        <end position="300"/>
    </location>
</feature>
<proteinExistence type="predicted"/>
<organism evidence="4 5">
    <name type="scientific">Escallonia herrerae</name>
    <dbReference type="NCBI Taxonomy" id="1293975"/>
    <lineage>
        <taxon>Eukaryota</taxon>
        <taxon>Viridiplantae</taxon>
        <taxon>Streptophyta</taxon>
        <taxon>Embryophyta</taxon>
        <taxon>Tracheophyta</taxon>
        <taxon>Spermatophyta</taxon>
        <taxon>Magnoliopsida</taxon>
        <taxon>eudicotyledons</taxon>
        <taxon>Gunneridae</taxon>
        <taxon>Pentapetalae</taxon>
        <taxon>asterids</taxon>
        <taxon>campanulids</taxon>
        <taxon>Escalloniales</taxon>
        <taxon>Escalloniaceae</taxon>
        <taxon>Escallonia</taxon>
    </lineage>
</organism>
<dbReference type="GO" id="GO:0003676">
    <property type="term" value="F:nucleic acid binding"/>
    <property type="evidence" value="ECO:0007669"/>
    <property type="project" value="InterPro"/>
</dbReference>
<evidence type="ECO:0000259" key="3">
    <source>
        <dbReference type="Pfam" id="PF17919"/>
    </source>
</evidence>
<evidence type="ECO:0000259" key="2">
    <source>
        <dbReference type="Pfam" id="PF03732"/>
    </source>
</evidence>
<dbReference type="InterPro" id="IPR036397">
    <property type="entry name" value="RNaseH_sf"/>
</dbReference>
<feature type="compositionally biased region" description="Basic and acidic residues" evidence="1">
    <location>
        <begin position="95"/>
        <end position="146"/>
    </location>
</feature>
<feature type="region of interest" description="Disordered" evidence="1">
    <location>
        <begin position="445"/>
        <end position="502"/>
    </location>
</feature>
<dbReference type="Gene3D" id="3.30.420.10">
    <property type="entry name" value="Ribonuclease H-like superfamily/Ribonuclease H"/>
    <property type="match status" value="1"/>
</dbReference>
<dbReference type="PANTHER" id="PTHR48475">
    <property type="entry name" value="RIBONUCLEASE H"/>
    <property type="match status" value="1"/>
</dbReference>
<dbReference type="Proteomes" id="UP001188597">
    <property type="component" value="Unassembled WGS sequence"/>
</dbReference>
<dbReference type="PANTHER" id="PTHR48475:SF2">
    <property type="entry name" value="RIBONUCLEASE H"/>
    <property type="match status" value="1"/>
</dbReference>
<dbReference type="InterPro" id="IPR043502">
    <property type="entry name" value="DNA/RNA_pol_sf"/>
</dbReference>
<reference evidence="4" key="1">
    <citation type="submission" date="2022-12" db="EMBL/GenBank/DDBJ databases">
        <title>Draft genome assemblies for two species of Escallonia (Escalloniales).</title>
        <authorList>
            <person name="Chanderbali A."/>
            <person name="Dervinis C."/>
            <person name="Anghel I."/>
            <person name="Soltis D."/>
            <person name="Soltis P."/>
            <person name="Zapata F."/>
        </authorList>
    </citation>
    <scope>NUCLEOTIDE SEQUENCE</scope>
    <source>
        <strain evidence="4">UCBG64.0493</strain>
        <tissue evidence="4">Leaf</tissue>
    </source>
</reference>
<dbReference type="InterPro" id="IPR043128">
    <property type="entry name" value="Rev_trsase/Diguanyl_cyclase"/>
</dbReference>
<evidence type="ECO:0000256" key="1">
    <source>
        <dbReference type="SAM" id="MobiDB-lite"/>
    </source>
</evidence>
<dbReference type="Gene3D" id="2.40.70.10">
    <property type="entry name" value="Acid Proteases"/>
    <property type="match status" value="1"/>
</dbReference>
<accession>A0AA89AM90</accession>
<feature type="region of interest" description="Disordered" evidence="1">
    <location>
        <begin position="332"/>
        <end position="362"/>
    </location>
</feature>
<keyword evidence="5" id="KW-1185">Reference proteome</keyword>
<dbReference type="SUPFAM" id="SSF56672">
    <property type="entry name" value="DNA/RNA polymerases"/>
    <property type="match status" value="1"/>
</dbReference>
<dbReference type="InterPro" id="IPR041577">
    <property type="entry name" value="RT_RNaseH_2"/>
</dbReference>
<dbReference type="InterPro" id="IPR005162">
    <property type="entry name" value="Retrotrans_gag_dom"/>
</dbReference>
<feature type="compositionally biased region" description="Polar residues" evidence="1">
    <location>
        <begin position="75"/>
        <end position="86"/>
    </location>
</feature>
<protein>
    <recommendedName>
        <fullName evidence="6">Gag-pol polyprotein</fullName>
    </recommendedName>
</protein>
<gene>
    <name evidence="4" type="ORF">RJ639_017263</name>
</gene>
<dbReference type="InterPro" id="IPR021109">
    <property type="entry name" value="Peptidase_aspartic_dom_sf"/>
</dbReference>
<evidence type="ECO:0000313" key="5">
    <source>
        <dbReference type="Proteomes" id="UP001188597"/>
    </source>
</evidence>
<evidence type="ECO:0000313" key="4">
    <source>
        <dbReference type="EMBL" id="KAK3005866.1"/>
    </source>
</evidence>